<geneLocation type="plasmid" evidence="4">
    <name>prln3</name>
</geneLocation>
<keyword evidence="1" id="KW-0812">Transmembrane</keyword>
<proteinExistence type="predicted"/>
<organism evidence="3 4">
    <name type="scientific">Rhizobium leguminosarum</name>
    <dbReference type="NCBI Taxonomy" id="384"/>
    <lineage>
        <taxon>Bacteria</taxon>
        <taxon>Pseudomonadati</taxon>
        <taxon>Pseudomonadota</taxon>
        <taxon>Alphaproteobacteria</taxon>
        <taxon>Hyphomicrobiales</taxon>
        <taxon>Rhizobiaceae</taxon>
        <taxon>Rhizobium/Agrobacterium group</taxon>
        <taxon>Rhizobium</taxon>
    </lineage>
</organism>
<sequence>MISTHRILGILVICIMPVFCATADAFAQQRTERVEQGQLITIPILMEEQLAETAKLVSVSNLNPDAGRADKVNDDKAISYIAKKNYVGTDIVKYEATDQAGQKYEGEISITVESPMRVVTFDAVRVGGVLGVILVLALVLEIGLATLFNWKYFQENLLGKGFRTPIAIAVSAFFVFFYKLDAVSDLLSAFTGGPQTSFGKTTPGYIITSFIVAGGSGTVNQLFERLGIRSPIQQPARIVVEFYRQNVPSNASINVTIDGQLRATTAGGRFPEAGECSVSAGAHEIEIEARDASGVEKKVKQAVNVAAGAVVTVTVTI</sequence>
<evidence type="ECO:0000256" key="1">
    <source>
        <dbReference type="SAM" id="Phobius"/>
    </source>
</evidence>
<feature type="transmembrane region" description="Helical" evidence="1">
    <location>
        <begin position="204"/>
        <end position="223"/>
    </location>
</feature>
<feature type="signal peptide" evidence="2">
    <location>
        <begin position="1"/>
        <end position="23"/>
    </location>
</feature>
<protein>
    <recommendedName>
        <fullName evidence="5">PEGA domain-containing protein</fullName>
    </recommendedName>
</protein>
<dbReference type="EMBL" id="CP025015">
    <property type="protein sequence ID" value="AUW47174.1"/>
    <property type="molecule type" value="Genomic_DNA"/>
</dbReference>
<feature type="transmembrane region" description="Helical" evidence="1">
    <location>
        <begin position="126"/>
        <end position="150"/>
    </location>
</feature>
<feature type="chain" id="PRO_5014921021" description="PEGA domain-containing protein" evidence="2">
    <location>
        <begin position="24"/>
        <end position="317"/>
    </location>
</feature>
<feature type="transmembrane region" description="Helical" evidence="1">
    <location>
        <begin position="162"/>
        <end position="180"/>
    </location>
</feature>
<accession>A0A2K9ZG16</accession>
<dbReference type="Pfam" id="PF17963">
    <property type="entry name" value="Big_9"/>
    <property type="match status" value="1"/>
</dbReference>
<dbReference type="RefSeq" id="WP_105009693.1">
    <property type="nucleotide sequence ID" value="NZ_CP025015.1"/>
</dbReference>
<keyword evidence="3" id="KW-0614">Plasmid</keyword>
<name>A0A2K9ZG16_RHILE</name>
<evidence type="ECO:0000313" key="3">
    <source>
        <dbReference type="EMBL" id="AUW47174.1"/>
    </source>
</evidence>
<keyword evidence="1" id="KW-1133">Transmembrane helix</keyword>
<keyword evidence="1" id="KW-0472">Membrane</keyword>
<dbReference type="AlphaFoldDB" id="A0A2K9ZG16"/>
<evidence type="ECO:0000313" key="4">
    <source>
        <dbReference type="Proteomes" id="UP000238523"/>
    </source>
</evidence>
<gene>
    <name evidence="3" type="ORF">CUJ84_pRLN3000035</name>
</gene>
<reference evidence="3 4" key="1">
    <citation type="submission" date="2017-11" db="EMBL/GenBank/DDBJ databases">
        <title>Complete genome of Rhizobium leguminosarum Norway, an ineffective micro-symbiont.</title>
        <authorList>
            <person name="Hoffrichter A."/>
            <person name="Liang J."/>
            <person name="Brachmann A."/>
            <person name="Marin M."/>
        </authorList>
    </citation>
    <scope>NUCLEOTIDE SEQUENCE [LARGE SCALE GENOMIC DNA]</scope>
    <source>
        <strain evidence="3 4">Norway</strain>
        <plasmid evidence="4">prln3</plasmid>
    </source>
</reference>
<evidence type="ECO:0000256" key="2">
    <source>
        <dbReference type="SAM" id="SignalP"/>
    </source>
</evidence>
<keyword evidence="2" id="KW-0732">Signal</keyword>
<dbReference type="Proteomes" id="UP000238523">
    <property type="component" value="Plasmid pRLN3"/>
</dbReference>
<evidence type="ECO:0008006" key="5">
    <source>
        <dbReference type="Google" id="ProtNLM"/>
    </source>
</evidence>